<name>A0A9X2NDY5_9PSEU</name>
<dbReference type="PRINTS" id="PR00598">
    <property type="entry name" value="HTHMARR"/>
</dbReference>
<dbReference type="EMBL" id="JAMXQV010000012">
    <property type="protein sequence ID" value="MCR6485568.1"/>
    <property type="molecule type" value="Genomic_DNA"/>
</dbReference>
<feature type="domain" description="HTH marR-type" evidence="4">
    <location>
        <begin position="8"/>
        <end position="140"/>
    </location>
</feature>
<proteinExistence type="predicted"/>
<dbReference type="Pfam" id="PF12802">
    <property type="entry name" value="MarR_2"/>
    <property type="match status" value="1"/>
</dbReference>
<keyword evidence="1" id="KW-0805">Transcription regulation</keyword>
<dbReference type="SMART" id="SM00347">
    <property type="entry name" value="HTH_MARR"/>
    <property type="match status" value="1"/>
</dbReference>
<dbReference type="Gene3D" id="1.10.10.10">
    <property type="entry name" value="Winged helix-like DNA-binding domain superfamily/Winged helix DNA-binding domain"/>
    <property type="match status" value="1"/>
</dbReference>
<keyword evidence="2" id="KW-0238">DNA-binding</keyword>
<dbReference type="PROSITE" id="PS01117">
    <property type="entry name" value="HTH_MARR_1"/>
    <property type="match status" value="1"/>
</dbReference>
<dbReference type="InterPro" id="IPR039422">
    <property type="entry name" value="MarR/SlyA-like"/>
</dbReference>
<dbReference type="InterPro" id="IPR000835">
    <property type="entry name" value="HTH_MarR-typ"/>
</dbReference>
<dbReference type="GO" id="GO:0003700">
    <property type="term" value="F:DNA-binding transcription factor activity"/>
    <property type="evidence" value="ECO:0007669"/>
    <property type="project" value="InterPro"/>
</dbReference>
<keyword evidence="6" id="KW-1185">Reference proteome</keyword>
<evidence type="ECO:0000313" key="5">
    <source>
        <dbReference type="EMBL" id="MCR6485568.1"/>
    </source>
</evidence>
<dbReference type="InterPro" id="IPR036390">
    <property type="entry name" value="WH_DNA-bd_sf"/>
</dbReference>
<dbReference type="SUPFAM" id="SSF46785">
    <property type="entry name" value="Winged helix' DNA-binding domain"/>
    <property type="match status" value="1"/>
</dbReference>
<dbReference type="GO" id="GO:0006950">
    <property type="term" value="P:response to stress"/>
    <property type="evidence" value="ECO:0007669"/>
    <property type="project" value="TreeGrafter"/>
</dbReference>
<reference evidence="5" key="1">
    <citation type="submission" date="2022-06" db="EMBL/GenBank/DDBJ databases">
        <title>Amycolatopsis iheyaensis sp. nov., a new species of the genus Amycolatopsis isolated from soil in Iheya island, Japan.</title>
        <authorList>
            <person name="Ngamcharungchit C."/>
            <person name="Kanto H."/>
            <person name="Take A."/>
            <person name="Intra B."/>
            <person name="Matsumoto A."/>
            <person name="Panbangred W."/>
            <person name="Inahashi Y."/>
        </authorList>
    </citation>
    <scope>NUCLEOTIDE SEQUENCE</scope>
    <source>
        <strain evidence="5">OK19-0408</strain>
    </source>
</reference>
<dbReference type="Proteomes" id="UP001144096">
    <property type="component" value="Unassembled WGS sequence"/>
</dbReference>
<evidence type="ECO:0000259" key="4">
    <source>
        <dbReference type="PROSITE" id="PS50995"/>
    </source>
</evidence>
<dbReference type="PANTHER" id="PTHR33164">
    <property type="entry name" value="TRANSCRIPTIONAL REGULATOR, MARR FAMILY"/>
    <property type="match status" value="1"/>
</dbReference>
<sequence length="142" mass="15695">MEAQPVEPSALGFLLYRAHQLARGRANQAARPTGLELSHAAVLSTVRSGGVRSQRELGATLGIDKSTLVRIVDDLERRGLVNRRRAPEDRRAYEIVLTDAGEQRLTEAGELFSGAMTGLLEVLAEPERRQLHDLLTRFVDQP</sequence>
<evidence type="ECO:0000313" key="6">
    <source>
        <dbReference type="Proteomes" id="UP001144096"/>
    </source>
</evidence>
<evidence type="ECO:0000256" key="2">
    <source>
        <dbReference type="ARBA" id="ARBA00023125"/>
    </source>
</evidence>
<dbReference type="InterPro" id="IPR036388">
    <property type="entry name" value="WH-like_DNA-bd_sf"/>
</dbReference>
<keyword evidence="3" id="KW-0804">Transcription</keyword>
<dbReference type="RefSeq" id="WP_257922162.1">
    <property type="nucleotide sequence ID" value="NZ_JAMXQV010000012.1"/>
</dbReference>
<comment type="caution">
    <text evidence="5">The sequence shown here is derived from an EMBL/GenBank/DDBJ whole genome shotgun (WGS) entry which is preliminary data.</text>
</comment>
<evidence type="ECO:0000256" key="3">
    <source>
        <dbReference type="ARBA" id="ARBA00023163"/>
    </source>
</evidence>
<dbReference type="InterPro" id="IPR023187">
    <property type="entry name" value="Tscrpt_reg_MarR-type_CS"/>
</dbReference>
<organism evidence="5 6">
    <name type="scientific">Amycolatopsis iheyensis</name>
    <dbReference type="NCBI Taxonomy" id="2945988"/>
    <lineage>
        <taxon>Bacteria</taxon>
        <taxon>Bacillati</taxon>
        <taxon>Actinomycetota</taxon>
        <taxon>Actinomycetes</taxon>
        <taxon>Pseudonocardiales</taxon>
        <taxon>Pseudonocardiaceae</taxon>
        <taxon>Amycolatopsis</taxon>
    </lineage>
</organism>
<dbReference type="PROSITE" id="PS50995">
    <property type="entry name" value="HTH_MARR_2"/>
    <property type="match status" value="1"/>
</dbReference>
<gene>
    <name evidence="5" type="ORF">M8542_22335</name>
</gene>
<protein>
    <submittedName>
        <fullName evidence="5">MarR family winged helix-turn-helix transcriptional regulator</fullName>
    </submittedName>
</protein>
<dbReference type="PANTHER" id="PTHR33164:SF99">
    <property type="entry name" value="MARR FAMILY REGULATORY PROTEIN"/>
    <property type="match status" value="1"/>
</dbReference>
<accession>A0A9X2NDY5</accession>
<dbReference type="GO" id="GO:0003677">
    <property type="term" value="F:DNA binding"/>
    <property type="evidence" value="ECO:0007669"/>
    <property type="project" value="UniProtKB-KW"/>
</dbReference>
<dbReference type="AlphaFoldDB" id="A0A9X2NDY5"/>
<evidence type="ECO:0000256" key="1">
    <source>
        <dbReference type="ARBA" id="ARBA00023015"/>
    </source>
</evidence>